<dbReference type="Proteomes" id="UP000199481">
    <property type="component" value="Unassembled WGS sequence"/>
</dbReference>
<dbReference type="InterPro" id="IPR016181">
    <property type="entry name" value="Acyl_CoA_acyltransferase"/>
</dbReference>
<organism evidence="2 3">
    <name type="scientific">Carnobacterium viridans</name>
    <dbReference type="NCBI Taxonomy" id="174587"/>
    <lineage>
        <taxon>Bacteria</taxon>
        <taxon>Bacillati</taxon>
        <taxon>Bacillota</taxon>
        <taxon>Bacilli</taxon>
        <taxon>Lactobacillales</taxon>
        <taxon>Carnobacteriaceae</taxon>
        <taxon>Carnobacterium</taxon>
    </lineage>
</organism>
<dbReference type="RefSeq" id="WP_089976562.1">
    <property type="nucleotide sequence ID" value="NZ_FNJW01000008.1"/>
</dbReference>
<dbReference type="PANTHER" id="PTHR43792:SF1">
    <property type="entry name" value="N-ACETYLTRANSFERASE DOMAIN-CONTAINING PROTEIN"/>
    <property type="match status" value="1"/>
</dbReference>
<dbReference type="InterPro" id="IPR051531">
    <property type="entry name" value="N-acetyltransferase"/>
</dbReference>
<evidence type="ECO:0000313" key="2">
    <source>
        <dbReference type="EMBL" id="SDQ25053.1"/>
    </source>
</evidence>
<sequence>MEEYSYLLSCHNHLDGKRILLRPVVLSDAEDMFEYASDEETVRFVFEKHQDIAETRKNIAVHFMKEPLGKYGIVLKETEKMIGTIDLRLKEEKNSAEIGYTLNKAYWGNGYITEAGKIILELGFETLGLERIFACHDSENPMSGKVMKRLGMTYEGTLRKNRIHKKRYIDDVHYSILKQDYLS</sequence>
<accession>A0A1H0ZCB5</accession>
<proteinExistence type="predicted"/>
<protein>
    <submittedName>
        <fullName evidence="2">Ribosomal-protein-alanine N-acetyltransferase</fullName>
    </submittedName>
</protein>
<feature type="domain" description="N-acetyltransferase" evidence="1">
    <location>
        <begin position="19"/>
        <end position="179"/>
    </location>
</feature>
<keyword evidence="2" id="KW-0808">Transferase</keyword>
<evidence type="ECO:0000259" key="1">
    <source>
        <dbReference type="PROSITE" id="PS51186"/>
    </source>
</evidence>
<evidence type="ECO:0000313" key="3">
    <source>
        <dbReference type="Proteomes" id="UP000199481"/>
    </source>
</evidence>
<dbReference type="Gene3D" id="3.40.630.30">
    <property type="match status" value="1"/>
</dbReference>
<reference evidence="3" key="1">
    <citation type="submission" date="2016-10" db="EMBL/GenBank/DDBJ databases">
        <authorList>
            <person name="Varghese N."/>
            <person name="Submissions S."/>
        </authorList>
    </citation>
    <scope>NUCLEOTIDE SEQUENCE [LARGE SCALE GENOMIC DNA]</scope>
    <source>
        <strain evidence="3">MPL-11</strain>
    </source>
</reference>
<dbReference type="Pfam" id="PF13302">
    <property type="entry name" value="Acetyltransf_3"/>
    <property type="match status" value="1"/>
</dbReference>
<dbReference type="SUPFAM" id="SSF55729">
    <property type="entry name" value="Acyl-CoA N-acyltransferases (Nat)"/>
    <property type="match status" value="1"/>
</dbReference>
<name>A0A1H0ZCB5_9LACT</name>
<dbReference type="PROSITE" id="PS51186">
    <property type="entry name" value="GNAT"/>
    <property type="match status" value="1"/>
</dbReference>
<keyword evidence="3" id="KW-1185">Reference proteome</keyword>
<dbReference type="GO" id="GO:0016747">
    <property type="term" value="F:acyltransferase activity, transferring groups other than amino-acyl groups"/>
    <property type="evidence" value="ECO:0007669"/>
    <property type="project" value="InterPro"/>
</dbReference>
<dbReference type="AlphaFoldDB" id="A0A1H0ZCB5"/>
<dbReference type="EMBL" id="FNJW01000008">
    <property type="protein sequence ID" value="SDQ25053.1"/>
    <property type="molecule type" value="Genomic_DNA"/>
</dbReference>
<dbReference type="PANTHER" id="PTHR43792">
    <property type="entry name" value="GNAT FAMILY, PUTATIVE (AFU_ORTHOLOGUE AFUA_3G00765)-RELATED-RELATED"/>
    <property type="match status" value="1"/>
</dbReference>
<gene>
    <name evidence="2" type="ORF">SAMN04487752_1438</name>
</gene>
<dbReference type="InterPro" id="IPR000182">
    <property type="entry name" value="GNAT_dom"/>
</dbReference>
<dbReference type="OrthoDB" id="9798081at2"/>